<protein>
    <recommendedName>
        <fullName evidence="13">Phenylacetate-CoA oxygenase</fullName>
    </recommendedName>
</protein>
<dbReference type="Gene3D" id="3.10.20.30">
    <property type="match status" value="1"/>
</dbReference>
<keyword evidence="2" id="KW-0285">Flavoprotein</keyword>
<keyword evidence="4" id="KW-0479">Metal-binding</keyword>
<sequence length="753" mass="80592">MRTDAHPPHRLTTVGEVEAIIGSPPAVVLAKELDHLDEGCREILAHSPIAGVGYLVGPGDRPVSTFVGGAAGFADVLDLNRIAVPIPDGEDLPRPNTGISFVFLLPGVGEVLRLNGRVLRSVAMVEVYVTQAFVHCAKAIHRSALWDNPEPGKVGLGAPPNDGEPRTLADPATAQFLAACPFLVVSTWAADQSADTSPRGDDCGFVQILDANTIAIPDRKGNKRSDTFHNLVENDLISLAAIVPGCDIALHLHGTGYMSDDAELLATMATRGASPPHAALIVTVTAVELRSNAALLKSKLWQIASRSDEMPDMMAVASRHVAITTSRSNGTSPLGVTFSLLAKYPRLARAITDFVYKSELKTEGFALPRESPELFVPRRIGSCGVAAGVLRRVLARLPDVRHRGRDAAVGLRDVRVVEVIRETNTATTVVFEDPAGAAFDFKPGQFFTISARIGERTVRRAYSASSVPGSQRCAITVKQVADGVMSTYLNTKVNPGARLQLRGPSGSFCIPSPTSAPKDLVLLAAGSGITPVMSILRTTLAETSDSRVTLIYGNRTEEDIIFADSLADLCSRHLGRLVVRHFLTRPSAGWTGGTGRLNQQVLQRELESLNVAEDAHYYMCGPYNMMDDARAALTEAGIDEGRIHQERFVQAIDTIDVGEVEPQTMSVESDGLQMATITVEPGKTLLQAGLDAKLPMPYSCTVGNCGDCMVKLLDGEVSLAQPNCLTSQQRAAGYTLTCIGRPRSSVRIEIIDD</sequence>
<organism evidence="11 12">
    <name type="scientific">Mycolicibacterium goodii</name>
    <name type="common">Mycobacterium goodii</name>
    <dbReference type="NCBI Taxonomy" id="134601"/>
    <lineage>
        <taxon>Bacteria</taxon>
        <taxon>Bacillati</taxon>
        <taxon>Actinomycetota</taxon>
        <taxon>Actinomycetes</taxon>
        <taxon>Mycobacteriales</taxon>
        <taxon>Mycobacteriaceae</taxon>
        <taxon>Mycolicibacterium</taxon>
    </lineage>
</organism>
<dbReference type="Gene3D" id="2.30.110.10">
    <property type="entry name" value="Electron Transport, Fmn-binding Protein, Chain A"/>
    <property type="match status" value="1"/>
</dbReference>
<dbReference type="GO" id="GO:0051537">
    <property type="term" value="F:2 iron, 2 sulfur cluster binding"/>
    <property type="evidence" value="ECO:0007669"/>
    <property type="project" value="UniProtKB-KW"/>
</dbReference>
<feature type="domain" description="2Fe-2S ferredoxin-type" evidence="9">
    <location>
        <begin position="663"/>
        <end position="753"/>
    </location>
</feature>
<dbReference type="CDD" id="cd06214">
    <property type="entry name" value="PA_degradation_oxidoreductase_like"/>
    <property type="match status" value="1"/>
</dbReference>
<evidence type="ECO:0000259" key="9">
    <source>
        <dbReference type="PROSITE" id="PS51085"/>
    </source>
</evidence>
<evidence type="ECO:0008006" key="13">
    <source>
        <dbReference type="Google" id="ProtNLM"/>
    </source>
</evidence>
<dbReference type="PATRIC" id="fig|134601.6.peg.1816"/>
<dbReference type="CDD" id="cd00207">
    <property type="entry name" value="fer2"/>
    <property type="match status" value="1"/>
</dbReference>
<evidence type="ECO:0000256" key="7">
    <source>
        <dbReference type="ARBA" id="ARBA00023004"/>
    </source>
</evidence>
<evidence type="ECO:0000256" key="8">
    <source>
        <dbReference type="ARBA" id="ARBA00023014"/>
    </source>
</evidence>
<dbReference type="SUPFAM" id="SSF63380">
    <property type="entry name" value="Riboflavin synthase domain-like"/>
    <property type="match status" value="1"/>
</dbReference>
<dbReference type="InterPro" id="IPR017927">
    <property type="entry name" value="FAD-bd_FR_type"/>
</dbReference>
<dbReference type="InterPro" id="IPR036010">
    <property type="entry name" value="2Fe-2S_ferredoxin-like_sf"/>
</dbReference>
<dbReference type="SUPFAM" id="SSF52343">
    <property type="entry name" value="Ferredoxin reductase-like, C-terminal NADP-linked domain"/>
    <property type="match status" value="1"/>
</dbReference>
<evidence type="ECO:0000256" key="5">
    <source>
        <dbReference type="ARBA" id="ARBA00022827"/>
    </source>
</evidence>
<dbReference type="PROSITE" id="PS51085">
    <property type="entry name" value="2FE2S_FER_2"/>
    <property type="match status" value="1"/>
</dbReference>
<dbReference type="EMBL" id="CP012150">
    <property type="protein sequence ID" value="AKS36203.1"/>
    <property type="molecule type" value="Genomic_DNA"/>
</dbReference>
<dbReference type="InterPro" id="IPR012349">
    <property type="entry name" value="Split_barrel_FMN-bd"/>
</dbReference>
<dbReference type="InterPro" id="IPR039261">
    <property type="entry name" value="FNR_nucleotide-bd"/>
</dbReference>
<evidence type="ECO:0000313" key="12">
    <source>
        <dbReference type="Proteomes" id="UP000062255"/>
    </source>
</evidence>
<dbReference type="Pfam" id="PF01243">
    <property type="entry name" value="PNPOx_N"/>
    <property type="match status" value="1"/>
</dbReference>
<evidence type="ECO:0000256" key="2">
    <source>
        <dbReference type="ARBA" id="ARBA00022630"/>
    </source>
</evidence>
<dbReference type="InterPro" id="IPR050415">
    <property type="entry name" value="MRET"/>
</dbReference>
<dbReference type="InterPro" id="IPR008333">
    <property type="entry name" value="Cbr1-like_FAD-bd_dom"/>
</dbReference>
<dbReference type="Gene3D" id="3.40.50.80">
    <property type="entry name" value="Nucleotide-binding domain of ferredoxin-NADP reductase (FNR) module"/>
    <property type="match status" value="1"/>
</dbReference>
<dbReference type="SUPFAM" id="SSF50475">
    <property type="entry name" value="FMN-binding split barrel"/>
    <property type="match status" value="1"/>
</dbReference>
<dbReference type="InterPro" id="IPR001709">
    <property type="entry name" value="Flavoprot_Pyr_Nucl_cyt_Rdtase"/>
</dbReference>
<dbReference type="InterPro" id="IPR001041">
    <property type="entry name" value="2Fe-2S_ferredoxin-type"/>
</dbReference>
<dbReference type="PROSITE" id="PS51384">
    <property type="entry name" value="FAD_FR"/>
    <property type="match status" value="1"/>
</dbReference>
<dbReference type="Pfam" id="PF00970">
    <property type="entry name" value="FAD_binding_6"/>
    <property type="match status" value="1"/>
</dbReference>
<keyword evidence="5" id="KW-0274">FAD</keyword>
<dbReference type="AlphaFoldDB" id="A0A0K0XFM1"/>
<evidence type="ECO:0000256" key="3">
    <source>
        <dbReference type="ARBA" id="ARBA00022714"/>
    </source>
</evidence>
<keyword evidence="8" id="KW-0411">Iron-sulfur</keyword>
<dbReference type="SUPFAM" id="SSF54292">
    <property type="entry name" value="2Fe-2S ferredoxin-like"/>
    <property type="match status" value="1"/>
</dbReference>
<dbReference type="InterPro" id="IPR011576">
    <property type="entry name" value="Pyridox_Oxase_N"/>
</dbReference>
<evidence type="ECO:0000256" key="6">
    <source>
        <dbReference type="ARBA" id="ARBA00023002"/>
    </source>
</evidence>
<evidence type="ECO:0000313" key="11">
    <source>
        <dbReference type="EMBL" id="AKS36203.1"/>
    </source>
</evidence>
<evidence type="ECO:0000259" key="10">
    <source>
        <dbReference type="PROSITE" id="PS51384"/>
    </source>
</evidence>
<evidence type="ECO:0000256" key="4">
    <source>
        <dbReference type="ARBA" id="ARBA00022723"/>
    </source>
</evidence>
<feature type="domain" description="FAD-binding FR-type" evidence="10">
    <location>
        <begin position="409"/>
        <end position="511"/>
    </location>
</feature>
<evidence type="ECO:0000256" key="1">
    <source>
        <dbReference type="ARBA" id="ARBA00001974"/>
    </source>
</evidence>
<dbReference type="KEGG" id="mgo:AFA91_08755"/>
<reference evidence="11 12" key="1">
    <citation type="submission" date="2015-07" db="EMBL/GenBank/DDBJ databases">
        <title>Complete genome sequence of Mycobacterium goodii X7B, a facultative thermophilic biodesulfurizing bacterium.</title>
        <authorList>
            <person name="Yu B."/>
            <person name="Li F."/>
            <person name="Xu P."/>
        </authorList>
    </citation>
    <scope>NUCLEOTIDE SEQUENCE [LARGE SCALE GENOMIC DNA]</scope>
    <source>
        <strain evidence="11 12">X7B</strain>
    </source>
</reference>
<dbReference type="Proteomes" id="UP000062255">
    <property type="component" value="Chromosome"/>
</dbReference>
<accession>A0A0K0XFM1</accession>
<dbReference type="InterPro" id="IPR017938">
    <property type="entry name" value="Riboflavin_synthase-like_b-brl"/>
</dbReference>
<dbReference type="OrthoDB" id="9801223at2"/>
<keyword evidence="7" id="KW-0408">Iron</keyword>
<proteinExistence type="predicted"/>
<dbReference type="PANTHER" id="PTHR47354:SF6">
    <property type="entry name" value="NADH OXIDOREDUCTASE HCR"/>
    <property type="match status" value="1"/>
</dbReference>
<dbReference type="RefSeq" id="WP_162234065.1">
    <property type="nucleotide sequence ID" value="NZ_CP012150.1"/>
</dbReference>
<dbReference type="PANTHER" id="PTHR47354">
    <property type="entry name" value="NADH OXIDOREDUCTASE HCR"/>
    <property type="match status" value="1"/>
</dbReference>
<name>A0A0K0XFM1_MYCGD</name>
<dbReference type="Pfam" id="PF00111">
    <property type="entry name" value="Fer2"/>
    <property type="match status" value="1"/>
</dbReference>
<dbReference type="PRINTS" id="PR00410">
    <property type="entry name" value="PHEHYDRXLASE"/>
</dbReference>
<gene>
    <name evidence="11" type="ORF">AFA91_08755</name>
</gene>
<keyword evidence="3" id="KW-0001">2Fe-2S</keyword>
<dbReference type="GO" id="GO:0016491">
    <property type="term" value="F:oxidoreductase activity"/>
    <property type="evidence" value="ECO:0007669"/>
    <property type="project" value="UniProtKB-KW"/>
</dbReference>
<dbReference type="Pfam" id="PF00175">
    <property type="entry name" value="NAD_binding_1"/>
    <property type="match status" value="1"/>
</dbReference>
<dbReference type="Gene3D" id="2.40.30.10">
    <property type="entry name" value="Translation factors"/>
    <property type="match status" value="1"/>
</dbReference>
<keyword evidence="6" id="KW-0560">Oxidoreductase</keyword>
<dbReference type="PRINTS" id="PR00371">
    <property type="entry name" value="FPNCR"/>
</dbReference>
<comment type="cofactor">
    <cofactor evidence="1">
        <name>FAD</name>
        <dbReference type="ChEBI" id="CHEBI:57692"/>
    </cofactor>
</comment>
<dbReference type="InterPro" id="IPR012675">
    <property type="entry name" value="Beta-grasp_dom_sf"/>
</dbReference>
<dbReference type="GO" id="GO:0046872">
    <property type="term" value="F:metal ion binding"/>
    <property type="evidence" value="ECO:0007669"/>
    <property type="project" value="UniProtKB-KW"/>
</dbReference>
<dbReference type="InterPro" id="IPR001433">
    <property type="entry name" value="OxRdtase_FAD/NAD-bd"/>
</dbReference>
<dbReference type="STRING" id="134601.AFA91_08755"/>